<evidence type="ECO:0000313" key="2">
    <source>
        <dbReference type="Proteomes" id="UP001153636"/>
    </source>
</evidence>
<proteinExistence type="predicted"/>
<protein>
    <submittedName>
        <fullName evidence="1">Uncharacterized protein</fullName>
    </submittedName>
</protein>
<evidence type="ECO:0000313" key="1">
    <source>
        <dbReference type="EMBL" id="CAH1099754.1"/>
    </source>
</evidence>
<dbReference type="EMBL" id="OV651813">
    <property type="protein sequence ID" value="CAH1099754.1"/>
    <property type="molecule type" value="Genomic_DNA"/>
</dbReference>
<name>A0A9P0G2S9_9CUCU</name>
<gene>
    <name evidence="1" type="ORF">PSYICH_LOCUS848</name>
</gene>
<accession>A0A9P0G2S9</accession>
<reference evidence="1" key="1">
    <citation type="submission" date="2022-01" db="EMBL/GenBank/DDBJ databases">
        <authorList>
            <person name="King R."/>
        </authorList>
    </citation>
    <scope>NUCLEOTIDE SEQUENCE</scope>
</reference>
<keyword evidence="2" id="KW-1185">Reference proteome</keyword>
<dbReference type="Proteomes" id="UP001153636">
    <property type="component" value="Chromosome 1"/>
</dbReference>
<sequence length="148" mass="16661">MYRCFSSVKNRKIGVSHEWAFPLKCSAKHMGALCVYCVLFSLKTAHGVKGSFTISSFKYGGSHTNSKWHKEVAETTRLFLENTSAVDQLDKAYKKVAAENIKVSGLILNSIIFCDLARKGMCLDERLFRDLFKLKIDSDDTSLESHLS</sequence>
<dbReference type="AlphaFoldDB" id="A0A9P0G2S9"/>
<organism evidence="1 2">
    <name type="scientific">Psylliodes chrysocephalus</name>
    <dbReference type="NCBI Taxonomy" id="3402493"/>
    <lineage>
        <taxon>Eukaryota</taxon>
        <taxon>Metazoa</taxon>
        <taxon>Ecdysozoa</taxon>
        <taxon>Arthropoda</taxon>
        <taxon>Hexapoda</taxon>
        <taxon>Insecta</taxon>
        <taxon>Pterygota</taxon>
        <taxon>Neoptera</taxon>
        <taxon>Endopterygota</taxon>
        <taxon>Coleoptera</taxon>
        <taxon>Polyphaga</taxon>
        <taxon>Cucujiformia</taxon>
        <taxon>Chrysomeloidea</taxon>
        <taxon>Chrysomelidae</taxon>
        <taxon>Galerucinae</taxon>
        <taxon>Alticini</taxon>
        <taxon>Psylliodes</taxon>
    </lineage>
</organism>